<evidence type="ECO:0000313" key="6">
    <source>
        <dbReference type="Proteomes" id="UP000076154"/>
    </source>
</evidence>
<keyword evidence="4" id="KW-0349">Heme</keyword>
<keyword evidence="2 4" id="KW-0479">Metal-binding</keyword>
<protein>
    <submittedName>
        <fullName evidence="5">Indoleamine 2,3-dioxygenase 1</fullName>
    </submittedName>
</protein>
<dbReference type="GO" id="GO:0034354">
    <property type="term" value="P:'de novo' NAD+ biosynthetic process from L-tryptophan"/>
    <property type="evidence" value="ECO:0007669"/>
    <property type="project" value="TreeGrafter"/>
</dbReference>
<evidence type="ECO:0000256" key="4">
    <source>
        <dbReference type="PIRSR" id="PIRSR600898-1"/>
    </source>
</evidence>
<proteinExistence type="inferred from homology"/>
<dbReference type="GO" id="GO:0046872">
    <property type="term" value="F:metal ion binding"/>
    <property type="evidence" value="ECO:0007669"/>
    <property type="project" value="UniProtKB-KW"/>
</dbReference>
<keyword evidence="3 4" id="KW-0408">Iron</keyword>
<dbReference type="GO" id="GO:0033754">
    <property type="term" value="F:indoleamine 2,3-dioxygenase activity"/>
    <property type="evidence" value="ECO:0007669"/>
    <property type="project" value="TreeGrafter"/>
</dbReference>
<accession>A0A369K3K5</accession>
<dbReference type="STRING" id="39966.A0A369K3K5"/>
<dbReference type="AlphaFoldDB" id="A0A369K3K5"/>
<dbReference type="EMBL" id="LUEZ02000010">
    <property type="protein sequence ID" value="RDB28528.1"/>
    <property type="molecule type" value="Genomic_DNA"/>
</dbReference>
<evidence type="ECO:0000256" key="3">
    <source>
        <dbReference type="ARBA" id="ARBA00023004"/>
    </source>
</evidence>
<sequence>MTSTKAAAPATIQDVTVFDVDPHTGFMPPQVPLSRLPSQWEVWEATLDAAIAAHLQLGDKPGLTEKEMAESEMWRARVRQLPVVSTSELESSKIHLRRAHLVLSYMMHFYIQSLPPDAPIVVPRSLSLPLLRISARLEIPPLLTFSDTVLYNWVQRTPSDANAPTIDNLKTHTMFSGLIDEEEFYLGSARIELRGVEALELMRVTMDEIFTGDQAAIRRISGYLHKMASVIDELKVLLLSIRQRCRPDQYYNEVRPWLRGEDSDVNKRKWVFEGLEEDPSLKTPTELSGPSAGQSSMVHVLDVFLGVDHQSSPQDKPSFMSRMQTYMPKNHRLFLDHLASNPRPLRAFVMASKDAELHEAYNRAVLSLKEFRDAHMIIVTLYILGPARRAAKAAEAREMREPVEAADRKPLKGTGDANRFRFNSCPLFTSWLVSRSGDPTFMASKHEKLAVIFGGKGVFRMFRFQKNQSKEARFLGVRNGQVWVSYGPKTAVGFLLIPCTLAAPNPNIGTVINLRIEGGHKTIFEGPVFTRGHDIETAQGGKHPCDGTNLGANPSPGPTCTSALDDASKLKGFEYDGEFFPQFDDFNIQTIAGESQQPTQNQFWGLFLNYKAPKVGGCQQQVKFLDNVLFAWDIYHKDHALKLSGSQLAHVNQPVTLTVEDGDTGVPIAGAEVGGRTSDAEGHVSVKFDSVGVKTVKAERADSIRSNGLIIVVVP</sequence>
<comment type="similarity">
    <text evidence="1">Belongs to the indoleamine 2,3-dioxygenase family.</text>
</comment>
<dbReference type="GO" id="GO:0020037">
    <property type="term" value="F:heme binding"/>
    <property type="evidence" value="ECO:0007669"/>
    <property type="project" value="InterPro"/>
</dbReference>
<reference evidence="5" key="1">
    <citation type="submission" date="2018-04" db="EMBL/GenBank/DDBJ databases">
        <title>Whole genome sequencing of Hypsizygus marmoreus.</title>
        <authorList>
            <person name="Choi I.-G."/>
            <person name="Min B."/>
            <person name="Kim J.-G."/>
            <person name="Kim S."/>
            <person name="Oh Y.-L."/>
            <person name="Kong W.-S."/>
            <person name="Park H."/>
            <person name="Jeong J."/>
            <person name="Song E.-S."/>
        </authorList>
    </citation>
    <scope>NUCLEOTIDE SEQUENCE [LARGE SCALE GENOMIC DNA]</scope>
    <source>
        <strain evidence="5">51987-8</strain>
    </source>
</reference>
<comment type="caution">
    <text evidence="5">The sequence shown here is derived from an EMBL/GenBank/DDBJ whole genome shotgun (WGS) entry which is preliminary data.</text>
</comment>
<dbReference type="OrthoDB" id="540174at2759"/>
<dbReference type="PANTHER" id="PTHR28657:SF5">
    <property type="entry name" value="INDOLEAMINE 2,3-DIOXYGENASE"/>
    <property type="match status" value="1"/>
</dbReference>
<dbReference type="InterPro" id="IPR037217">
    <property type="entry name" value="Trp/Indoleamine_2_3_dOase-like"/>
</dbReference>
<feature type="binding site" description="proximal binding residue" evidence="4">
    <location>
        <position position="375"/>
    </location>
    <ligand>
        <name>heme b</name>
        <dbReference type="ChEBI" id="CHEBI:60344"/>
    </ligand>
    <ligandPart>
        <name>Fe</name>
        <dbReference type="ChEBI" id="CHEBI:18248"/>
    </ligandPart>
</feature>
<evidence type="ECO:0000256" key="1">
    <source>
        <dbReference type="ARBA" id="ARBA00007119"/>
    </source>
</evidence>
<organism evidence="5 6">
    <name type="scientific">Hypsizygus marmoreus</name>
    <name type="common">White beech mushroom</name>
    <name type="synonym">Agaricus marmoreus</name>
    <dbReference type="NCBI Taxonomy" id="39966"/>
    <lineage>
        <taxon>Eukaryota</taxon>
        <taxon>Fungi</taxon>
        <taxon>Dikarya</taxon>
        <taxon>Basidiomycota</taxon>
        <taxon>Agaricomycotina</taxon>
        <taxon>Agaricomycetes</taxon>
        <taxon>Agaricomycetidae</taxon>
        <taxon>Agaricales</taxon>
        <taxon>Tricholomatineae</taxon>
        <taxon>Lyophyllaceae</taxon>
        <taxon>Hypsizygus</taxon>
    </lineage>
</organism>
<evidence type="ECO:0000256" key="2">
    <source>
        <dbReference type="ARBA" id="ARBA00022723"/>
    </source>
</evidence>
<dbReference type="GO" id="GO:0019441">
    <property type="term" value="P:L-tryptophan catabolic process to kynurenine"/>
    <property type="evidence" value="ECO:0007669"/>
    <property type="project" value="InterPro"/>
</dbReference>
<dbReference type="Gene3D" id="1.20.58.480">
    <property type="match status" value="1"/>
</dbReference>
<gene>
    <name evidence="5" type="primary">Ido1_2</name>
    <name evidence="5" type="ORF">Hypma_014940</name>
</gene>
<dbReference type="Pfam" id="PF01231">
    <property type="entry name" value="IDO"/>
    <property type="match status" value="1"/>
</dbReference>
<dbReference type="InterPro" id="IPR000898">
    <property type="entry name" value="Indolamine_dOase"/>
</dbReference>
<dbReference type="Proteomes" id="UP000076154">
    <property type="component" value="Unassembled WGS sequence"/>
</dbReference>
<keyword evidence="6" id="KW-1185">Reference proteome</keyword>
<dbReference type="InParanoid" id="A0A369K3K5"/>
<name>A0A369K3K5_HYPMA</name>
<evidence type="ECO:0000313" key="5">
    <source>
        <dbReference type="EMBL" id="RDB28528.1"/>
    </source>
</evidence>
<dbReference type="GO" id="GO:0005737">
    <property type="term" value="C:cytoplasm"/>
    <property type="evidence" value="ECO:0007669"/>
    <property type="project" value="TreeGrafter"/>
</dbReference>
<dbReference type="PANTHER" id="PTHR28657">
    <property type="entry name" value="INDOLEAMINE 2,3-DIOXYGENASE"/>
    <property type="match status" value="1"/>
</dbReference>
<dbReference type="SUPFAM" id="SSF140959">
    <property type="entry name" value="Indolic compounds 2,3-dioxygenase-like"/>
    <property type="match status" value="1"/>
</dbReference>